<dbReference type="STRING" id="1194695.A0A5A7UI41"/>
<dbReference type="Proteomes" id="UP000321947">
    <property type="component" value="Unassembled WGS sequence"/>
</dbReference>
<dbReference type="InterPro" id="IPR043128">
    <property type="entry name" value="Rev_trsase/Diguanyl_cyclase"/>
</dbReference>
<evidence type="ECO:0000313" key="1">
    <source>
        <dbReference type="EMBL" id="KAA0054658.1"/>
    </source>
</evidence>
<dbReference type="EMBL" id="SSTD01012547">
    <property type="protein sequence ID" value="TYK08605.1"/>
    <property type="molecule type" value="Genomic_DNA"/>
</dbReference>
<dbReference type="EMBL" id="SSTE01008830">
    <property type="protein sequence ID" value="KAA0054658.1"/>
    <property type="molecule type" value="Genomic_DNA"/>
</dbReference>
<evidence type="ECO:0000313" key="3">
    <source>
        <dbReference type="Proteomes" id="UP000321393"/>
    </source>
</evidence>
<evidence type="ECO:0000313" key="4">
    <source>
        <dbReference type="Proteomes" id="UP000321947"/>
    </source>
</evidence>
<reference evidence="3 4" key="1">
    <citation type="submission" date="2019-08" db="EMBL/GenBank/DDBJ databases">
        <title>Draft genome sequences of two oriental melons (Cucumis melo L. var makuwa).</title>
        <authorList>
            <person name="Kwon S.-Y."/>
        </authorList>
    </citation>
    <scope>NUCLEOTIDE SEQUENCE [LARGE SCALE GENOMIC DNA]</scope>
    <source>
        <strain evidence="4">cv. Chang Bougi</strain>
        <strain evidence="3">cv. SW 3</strain>
        <tissue evidence="1">Leaf</tissue>
    </source>
</reference>
<organism evidence="1 3">
    <name type="scientific">Cucumis melo var. makuwa</name>
    <name type="common">Oriental melon</name>
    <dbReference type="NCBI Taxonomy" id="1194695"/>
    <lineage>
        <taxon>Eukaryota</taxon>
        <taxon>Viridiplantae</taxon>
        <taxon>Streptophyta</taxon>
        <taxon>Embryophyta</taxon>
        <taxon>Tracheophyta</taxon>
        <taxon>Spermatophyta</taxon>
        <taxon>Magnoliopsida</taxon>
        <taxon>eudicotyledons</taxon>
        <taxon>Gunneridae</taxon>
        <taxon>Pentapetalae</taxon>
        <taxon>rosids</taxon>
        <taxon>fabids</taxon>
        <taxon>Cucurbitales</taxon>
        <taxon>Cucurbitaceae</taxon>
        <taxon>Benincaseae</taxon>
        <taxon>Cucumis</taxon>
    </lineage>
</organism>
<dbReference type="Proteomes" id="UP000321393">
    <property type="component" value="Unassembled WGS sequence"/>
</dbReference>
<evidence type="ECO:0000313" key="2">
    <source>
        <dbReference type="EMBL" id="TYK08605.1"/>
    </source>
</evidence>
<keyword evidence="1" id="KW-0548">Nucleotidyltransferase</keyword>
<protein>
    <submittedName>
        <fullName evidence="1">RNA-directed DNA polymerase-like protein</fullName>
    </submittedName>
</protein>
<proteinExistence type="predicted"/>
<accession>A0A5A7UI41</accession>
<keyword evidence="1" id="KW-0695">RNA-directed DNA polymerase</keyword>
<dbReference type="GO" id="GO:0003964">
    <property type="term" value="F:RNA-directed DNA polymerase activity"/>
    <property type="evidence" value="ECO:0007669"/>
    <property type="project" value="UniProtKB-KW"/>
</dbReference>
<dbReference type="PANTHER" id="PTHR24559:SF436">
    <property type="entry name" value="RNA-DIRECTED DNA POLYMERASE HOMOLOG"/>
    <property type="match status" value="1"/>
</dbReference>
<keyword evidence="1" id="KW-0808">Transferase</keyword>
<comment type="caution">
    <text evidence="1">The sequence shown here is derived from an EMBL/GenBank/DDBJ whole genome shotgun (WGS) entry which is preliminary data.</text>
</comment>
<dbReference type="Gene3D" id="3.30.70.270">
    <property type="match status" value="1"/>
</dbReference>
<gene>
    <name evidence="2" type="ORF">E5676_scaffold3734G00280</name>
    <name evidence="1" type="ORF">E6C27_scaffold24G004760</name>
</gene>
<dbReference type="InterPro" id="IPR053134">
    <property type="entry name" value="RNA-dir_DNA_polymerase"/>
</dbReference>
<dbReference type="PANTHER" id="PTHR24559">
    <property type="entry name" value="TRANSPOSON TY3-I GAG-POL POLYPROTEIN"/>
    <property type="match status" value="1"/>
</dbReference>
<dbReference type="Gene3D" id="3.10.10.10">
    <property type="entry name" value="HIV Type 1 Reverse Transcriptase, subunit A, domain 1"/>
    <property type="match status" value="1"/>
</dbReference>
<name>A0A5A7UI41_CUCMM</name>
<sequence length="312" mass="35871">MAPPKLAKLRKLRKPSKMLSNTGYRRPVQASYGVHVLPLKKKDRNPQQCIDCRIQSKLTVRRKCPLPMLTRRVDRSREVMYLPKSDDQPRYCRVRTTKAKGLEKNCVTRHEGYEFPVVPLSLTDAKGGECYSVQSQINVHDHVGECHQSGLLREEDTQWSEDLKCQATFNGLKQAMIERPSLGVVDATKTPKTDSLIKRSPLEIKRKRHSVGDRPQVHRVEKEWEQMADIARVCLEEASRPMGEGEDREVEEALADRVRTGRRPTREIHKFLVKRKKPLVEVTSGGPVEDFEAWTQKTEELQLRQLTRTSTG</sequence>
<dbReference type="OrthoDB" id="1928766at2759"/>
<dbReference type="AlphaFoldDB" id="A0A5A7UI41"/>